<evidence type="ECO:0000256" key="4">
    <source>
        <dbReference type="ARBA" id="ARBA00022723"/>
    </source>
</evidence>
<keyword evidence="3" id="KW-0808">Transferase</keyword>
<dbReference type="Proteomes" id="UP000515125">
    <property type="component" value="Unplaced"/>
</dbReference>
<dbReference type="Gene3D" id="3.30.470.20">
    <property type="entry name" value="ATP-grasp fold, B domain"/>
    <property type="match status" value="1"/>
</dbReference>
<keyword evidence="7" id="KW-0067">ATP-binding</keyword>
<evidence type="ECO:0000256" key="8">
    <source>
        <dbReference type="ARBA" id="ARBA00022842"/>
    </source>
</evidence>
<evidence type="ECO:0000313" key="13">
    <source>
        <dbReference type="RefSeq" id="XP_026189897.1"/>
    </source>
</evidence>
<organism evidence="12 13">
    <name type="scientific">Cyclospora cayetanensis</name>
    <dbReference type="NCBI Taxonomy" id="88456"/>
    <lineage>
        <taxon>Eukaryota</taxon>
        <taxon>Sar</taxon>
        <taxon>Alveolata</taxon>
        <taxon>Apicomplexa</taxon>
        <taxon>Conoidasida</taxon>
        <taxon>Coccidia</taxon>
        <taxon>Eucoccidiorida</taxon>
        <taxon>Eimeriorina</taxon>
        <taxon>Eimeriidae</taxon>
        <taxon>Cyclospora</taxon>
    </lineage>
</organism>
<keyword evidence="5" id="KW-0547">Nucleotide-binding</keyword>
<dbReference type="OrthoDB" id="6123450at2759"/>
<dbReference type="Pfam" id="PF22973">
    <property type="entry name" value="GWD1_pHisD"/>
    <property type="match status" value="1"/>
</dbReference>
<evidence type="ECO:0000256" key="7">
    <source>
        <dbReference type="ARBA" id="ARBA00022840"/>
    </source>
</evidence>
<evidence type="ECO:0000259" key="10">
    <source>
        <dbReference type="Pfam" id="PF01326"/>
    </source>
</evidence>
<dbReference type="InterPro" id="IPR002192">
    <property type="entry name" value="PPDK_AMP/ATP-bd"/>
</dbReference>
<dbReference type="GO" id="GO:0046872">
    <property type="term" value="F:metal ion binding"/>
    <property type="evidence" value="ECO:0007669"/>
    <property type="project" value="UniProtKB-KW"/>
</dbReference>
<reference evidence="13" key="1">
    <citation type="submission" date="2025-08" db="UniProtKB">
        <authorList>
            <consortium name="RefSeq"/>
        </authorList>
    </citation>
    <scope>IDENTIFICATION</scope>
</reference>
<proteinExistence type="inferred from homology"/>
<feature type="region of interest" description="Disordered" evidence="9">
    <location>
        <begin position="266"/>
        <end position="321"/>
    </location>
</feature>
<dbReference type="GeneID" id="34621966"/>
<evidence type="ECO:0000256" key="9">
    <source>
        <dbReference type="SAM" id="MobiDB-lite"/>
    </source>
</evidence>
<evidence type="ECO:0000256" key="2">
    <source>
        <dbReference type="ARBA" id="ARBA00007837"/>
    </source>
</evidence>
<keyword evidence="4" id="KW-0479">Metal-binding</keyword>
<dbReference type="PANTHER" id="PTHR46999:SF1">
    <property type="entry name" value="ALPHA-GLUCAN WATER DIKINASE 1, CHLOROPLASTIC"/>
    <property type="match status" value="1"/>
</dbReference>
<feature type="compositionally biased region" description="Basic and acidic residues" evidence="9">
    <location>
        <begin position="289"/>
        <end position="304"/>
    </location>
</feature>
<sequence length="1665" mass="186675">MAETQQESKFALPILEGSDADSFVVEFPVEGGRTLVCTVRRHPEPIAAETETVQVLLSFKAPFFMPHEGNKELFLHWGVAKNPGEWMAPEGEFRESLRSCGQRVKFGETATDIAFPSPSSSPPPVLDLTCPAHVAPEYLVFVLHSPPHEWFKQPNPGRPSTNFMLPLRQALNQMLSKVALLNAISAYKETQPIRQIKPSSAHYWRIEVNDGDMQLLLLTYADSEACGVEVFCNWPAALLLHWGTCGTASCPWKRMELNKMLVHVGGDEQQPQQQEQQDQQRGKQSKQRKGQEEGHKQEKKETDRNGCGPDASCASADSEQQQQMSAEAARLEVVYGTFAHYPVDDKASQTAFEFCETSRSVGFQRVALCFRGDAVPPGLSFVLKEAKADRWFSDQSGDFFVKLPMHPHWEILKAKYKKIAEMRAIEEAREQEERRQKWNDAKQAFNIFVQEQNPETALAMRRVPLSDDVGEMLVRTEADATRNSIRISLTACLRTPCMLRWGMVDIMGRRQTELHSEKQASEEAARVAATRKGGRYQWICPPAEVRPPHTVVADPQRACETPFEDSPDGLLQCLEIHVPAAKALPQFEGDPGIQPLFEGFACCLRERSADRWYKAIDNRDIQIRLLDVENMPCKGENRDYLEKVVEAEVEWQHMTLMHRYNLMRQFYESFSRRSEERLHSSPDYGTRAQRVAELIRAWPRRQWEGDEAPLPEGFGCSMGRARAAHEAVAYNELATAEAAEEQEFWELMFTWARFAFLGLLDWQRNYNTKPRELAHACESLTFCAVRLWRCHPSHRTLIRSCLSTMGRGGSQGQAIRDKILEIMHKHHIPEHGSFYEQWHQKLHNNTTPDDIGICRAVIAFLESRGDLSAFWRVLSDHGITKERLASYERKITMEPHLVQTNINELVNDFKAYLSVIQDVHDARDARKAFDYARGYLQGDTVHMVETVLTEMGQRTDGMSPGEVHNRFVRLSEARRRLCFQLNENGSLSACDDSRVAETRELLMLDFVLEQQQGLLLQATAAFDVHQLATHLRELLLCLSAHDPANVELANLCADWQHLSGDLALACVSENSSSNECREAALLLKALLDRLSRFIGRQVDAVQEGLGPKAQYLGAQVGADKKALDFFVDEVLRGSSLLSVAFSIKRLEPFLRKTACLPAWQLISVVERVRGELVTIDQLSGIQDKVYESPTVLLCNAVSGEEEIPEGVQAVLVRSAAVSPDILSHVSVRARNAHVLLAVCFDEAESGKLEELAGEWVEVLCTRDGSSLSVAAAPDLRPDKAIQRACSGLFNRQASQLALEAYEEERTRKAKKHTDRNVALLDASADAPWALTPDRFTKSVVGSKSLNIGKLKASLPKDVLTPQSIALPFGSLQRTLHAPDNAQALQSLSSALRRLSSSLKNAEAEAIFDICRKAMLGVIVPTELRKALEEALQSIDGQGTSDEGSKCLGKRPRLMDLWRKNGDTKCAEALVEVWASLFGLRPWVSLTKASRDYCELNMAVLVQELLPVRYSFVLHTKNPFSQDPNELYGEIAPGLGEAIVGNYAGRALGWTQKRNGEPTVIAFLSKSVALTCEPCLIFRSDSNGEDLEGFAGAGLFESITAERSVWLPLCYCRQRLVNDRPYRQALLDKISKIGVLVEELYGEPQDIEGVVIGEDTIALVQTRPQV</sequence>
<evidence type="ECO:0000256" key="1">
    <source>
        <dbReference type="ARBA" id="ARBA00001946"/>
    </source>
</evidence>
<dbReference type="Pfam" id="PF01326">
    <property type="entry name" value="PPDK_N"/>
    <property type="match status" value="1"/>
</dbReference>
<dbReference type="GO" id="GO:0016301">
    <property type="term" value="F:kinase activity"/>
    <property type="evidence" value="ECO:0007669"/>
    <property type="project" value="UniProtKB-KW"/>
</dbReference>
<accession>A0A6P6RQT2</accession>
<protein>
    <submittedName>
        <fullName evidence="13">Alpha-glucan water dikinase 1, chloroplastic</fullName>
    </submittedName>
</protein>
<keyword evidence="12" id="KW-1185">Reference proteome</keyword>
<keyword evidence="8" id="KW-0460">Magnesium</keyword>
<evidence type="ECO:0000256" key="6">
    <source>
        <dbReference type="ARBA" id="ARBA00022777"/>
    </source>
</evidence>
<comment type="cofactor">
    <cofactor evidence="1">
        <name>Mg(2+)</name>
        <dbReference type="ChEBI" id="CHEBI:18420"/>
    </cofactor>
</comment>
<evidence type="ECO:0000256" key="3">
    <source>
        <dbReference type="ARBA" id="ARBA00022679"/>
    </source>
</evidence>
<evidence type="ECO:0000256" key="5">
    <source>
        <dbReference type="ARBA" id="ARBA00022741"/>
    </source>
</evidence>
<keyword evidence="6" id="KW-0418">Kinase</keyword>
<dbReference type="PANTHER" id="PTHR46999">
    <property type="entry name" value="ALPHA-GLUCAN WATER DIKINASE 1, CHLOROPLASTIC-RELATED"/>
    <property type="match status" value="1"/>
</dbReference>
<dbReference type="RefSeq" id="XP_026189897.1">
    <property type="nucleotide sequence ID" value="XM_026334112.1"/>
</dbReference>
<dbReference type="InterPro" id="IPR054481">
    <property type="entry name" value="GWD1_pHisD"/>
</dbReference>
<feature type="domain" description="Pyruvate phosphate dikinase AMP/ATP-binding" evidence="10">
    <location>
        <begin position="1461"/>
        <end position="1664"/>
    </location>
</feature>
<evidence type="ECO:0000259" key="11">
    <source>
        <dbReference type="Pfam" id="PF22973"/>
    </source>
</evidence>
<name>A0A6P6RQT2_9EIME</name>
<gene>
    <name evidence="13" type="primary">LOC34621966</name>
</gene>
<evidence type="ECO:0000313" key="12">
    <source>
        <dbReference type="Proteomes" id="UP000515125"/>
    </source>
</evidence>
<dbReference type="SUPFAM" id="SSF56059">
    <property type="entry name" value="Glutathione synthetase ATP-binding domain-like"/>
    <property type="match status" value="1"/>
</dbReference>
<feature type="domain" description="Alpha-glucan water dikinase phosphohistidine-like" evidence="11">
    <location>
        <begin position="1158"/>
        <end position="1263"/>
    </location>
</feature>
<comment type="similarity">
    <text evidence="2">Belongs to the PEP-utilizing enzyme family.</text>
</comment>
<feature type="compositionally biased region" description="Low complexity" evidence="9">
    <location>
        <begin position="267"/>
        <end position="279"/>
    </location>
</feature>
<dbReference type="GO" id="GO:0005524">
    <property type="term" value="F:ATP binding"/>
    <property type="evidence" value="ECO:0007669"/>
    <property type="project" value="UniProtKB-KW"/>
</dbReference>